<dbReference type="EMBL" id="JANCLV010000022">
    <property type="protein sequence ID" value="MCP9001926.1"/>
    <property type="molecule type" value="Genomic_DNA"/>
</dbReference>
<protein>
    <submittedName>
        <fullName evidence="1">Uncharacterized protein</fullName>
    </submittedName>
</protein>
<name>A0ABT1LV84_9MICC</name>
<dbReference type="Proteomes" id="UP001524318">
    <property type="component" value="Unassembled WGS sequence"/>
</dbReference>
<dbReference type="RefSeq" id="WP_254753009.1">
    <property type="nucleotide sequence ID" value="NZ_JANCLV010000022.1"/>
</dbReference>
<reference evidence="1 2" key="1">
    <citation type="submission" date="2022-06" db="EMBL/GenBank/DDBJ databases">
        <title>Pseudarthrobacter sp. strain RMG13 Genome sequencing and assembly.</title>
        <authorList>
            <person name="Kim I."/>
        </authorList>
    </citation>
    <scope>NUCLEOTIDE SEQUENCE [LARGE SCALE GENOMIC DNA]</scope>
    <source>
        <strain evidence="1 2">RMG13</strain>
    </source>
</reference>
<organism evidence="1 2">
    <name type="scientific">Pseudarthrobacter humi</name>
    <dbReference type="NCBI Taxonomy" id="2952523"/>
    <lineage>
        <taxon>Bacteria</taxon>
        <taxon>Bacillati</taxon>
        <taxon>Actinomycetota</taxon>
        <taxon>Actinomycetes</taxon>
        <taxon>Micrococcales</taxon>
        <taxon>Micrococcaceae</taxon>
        <taxon>Pseudarthrobacter</taxon>
    </lineage>
</organism>
<gene>
    <name evidence="1" type="ORF">NFC73_19655</name>
</gene>
<comment type="caution">
    <text evidence="1">The sequence shown here is derived from an EMBL/GenBank/DDBJ whole genome shotgun (WGS) entry which is preliminary data.</text>
</comment>
<evidence type="ECO:0000313" key="2">
    <source>
        <dbReference type="Proteomes" id="UP001524318"/>
    </source>
</evidence>
<accession>A0ABT1LV84</accession>
<keyword evidence="2" id="KW-1185">Reference proteome</keyword>
<proteinExistence type="predicted"/>
<sequence length="142" mass="15526">MSKVSTQAVTTADTAETIPGAVVLGDYHMNDGWDWMELIGQHGWAAVNVWGCDGWDVGQWPYVIVAATRATDNTGELFGVATYCEGDVKTTYYRTQARQWDAITEEAFESWKCGQAPGPADLPLAAAELPSRYRTPYAPAFA</sequence>
<evidence type="ECO:0000313" key="1">
    <source>
        <dbReference type="EMBL" id="MCP9001926.1"/>
    </source>
</evidence>